<evidence type="ECO:0000313" key="3">
    <source>
        <dbReference type="Proteomes" id="UP000555756"/>
    </source>
</evidence>
<protein>
    <submittedName>
        <fullName evidence="2">ABC transporter substrate-binding protein</fullName>
    </submittedName>
</protein>
<sequence length="350" mass="37994">MTRTAPPYRTIIGGLCLLAGLCGPARAGELVFTSWGGAYQDAVRDAWLTPFGKETGLAVLEDTGPSLAKIRAMVETGSVSWDVVGTSGASFMLGVKLGLFERITDDMVDQSHLIPGARTPYGVPSEIFATVLGYSTRAFPHDHPRTFADFWDVKKFPGRRMLPARPTTVLEAALLADGVPAADVYATLSTPAGLQRALDKVRAIRPSVAVWWNSGAQVVQALASGDAAMALGWNGRFQDGQDADLPIAMSWDQSILQVGYFLIVKGAPDRDAAIRFLRYISSAEAQARFSRYVAYGPTRTDVLPGIEPARRTRLPSTPERMARGLFVDNDWWARHGQDATEKYTAVMEGN</sequence>
<dbReference type="RefSeq" id="WP_183119431.1">
    <property type="nucleotide sequence ID" value="NZ_JABEQF010000006.1"/>
</dbReference>
<dbReference type="SUPFAM" id="SSF53850">
    <property type="entry name" value="Periplasmic binding protein-like II"/>
    <property type="match status" value="1"/>
</dbReference>
<comment type="caution">
    <text evidence="2">The sequence shown here is derived from an EMBL/GenBank/DDBJ whole genome shotgun (WGS) entry which is preliminary data.</text>
</comment>
<dbReference type="Gene3D" id="3.40.190.10">
    <property type="entry name" value="Periplasmic binding protein-like II"/>
    <property type="match status" value="2"/>
</dbReference>
<evidence type="ECO:0000313" key="2">
    <source>
        <dbReference type="EMBL" id="MBB2190289.1"/>
    </source>
</evidence>
<dbReference type="EMBL" id="JABEQF010000006">
    <property type="protein sequence ID" value="MBB2190289.1"/>
    <property type="molecule type" value="Genomic_DNA"/>
</dbReference>
<evidence type="ECO:0000256" key="1">
    <source>
        <dbReference type="ARBA" id="ARBA00022729"/>
    </source>
</evidence>
<proteinExistence type="predicted"/>
<dbReference type="PANTHER" id="PTHR30222:SF2">
    <property type="entry name" value="ABC TRANSPORTER SUBSTRATE-BINDING PROTEIN"/>
    <property type="match status" value="1"/>
</dbReference>
<keyword evidence="3" id="KW-1185">Reference proteome</keyword>
<accession>A0A7W4PF81</accession>
<organism evidence="2 3">
    <name type="scientific">Gluconacetobacter azotocaptans</name>
    <dbReference type="NCBI Taxonomy" id="142834"/>
    <lineage>
        <taxon>Bacteria</taxon>
        <taxon>Pseudomonadati</taxon>
        <taxon>Pseudomonadota</taxon>
        <taxon>Alphaproteobacteria</taxon>
        <taxon>Acetobacterales</taxon>
        <taxon>Acetobacteraceae</taxon>
        <taxon>Gluconacetobacter</taxon>
    </lineage>
</organism>
<name>A0A7W4PF81_9PROT</name>
<dbReference type="CDD" id="cd13589">
    <property type="entry name" value="PBP2_polyamine_RpCGA009"/>
    <property type="match status" value="1"/>
</dbReference>
<reference evidence="2 3" key="1">
    <citation type="submission" date="2020-04" db="EMBL/GenBank/DDBJ databases">
        <title>Description of novel Gluconacetobacter.</title>
        <authorList>
            <person name="Sombolestani A."/>
        </authorList>
    </citation>
    <scope>NUCLEOTIDE SEQUENCE [LARGE SCALE GENOMIC DNA]</scope>
    <source>
        <strain evidence="2 3">LMG 21311</strain>
    </source>
</reference>
<dbReference type="AlphaFoldDB" id="A0A7W4PF81"/>
<dbReference type="Pfam" id="PF13416">
    <property type="entry name" value="SBP_bac_8"/>
    <property type="match status" value="1"/>
</dbReference>
<gene>
    <name evidence="2" type="ORF">HLH34_09975</name>
</gene>
<dbReference type="PANTHER" id="PTHR30222">
    <property type="entry name" value="SPERMIDINE/PUTRESCINE-BINDING PERIPLASMIC PROTEIN"/>
    <property type="match status" value="1"/>
</dbReference>
<dbReference type="Proteomes" id="UP000555756">
    <property type="component" value="Unassembled WGS sequence"/>
</dbReference>
<keyword evidence="1" id="KW-0732">Signal</keyword>
<dbReference type="InterPro" id="IPR006059">
    <property type="entry name" value="SBP"/>
</dbReference>